<feature type="compositionally biased region" description="Low complexity" evidence="1">
    <location>
        <begin position="364"/>
        <end position="380"/>
    </location>
</feature>
<accession>A0AAD6U481</accession>
<feature type="region of interest" description="Disordered" evidence="1">
    <location>
        <begin position="751"/>
        <end position="856"/>
    </location>
</feature>
<dbReference type="Proteomes" id="UP001222325">
    <property type="component" value="Unassembled WGS sequence"/>
</dbReference>
<feature type="compositionally biased region" description="Basic and acidic residues" evidence="1">
    <location>
        <begin position="632"/>
        <end position="644"/>
    </location>
</feature>
<feature type="compositionally biased region" description="Polar residues" evidence="1">
    <location>
        <begin position="829"/>
        <end position="841"/>
    </location>
</feature>
<feature type="compositionally biased region" description="Basic and acidic residues" evidence="1">
    <location>
        <begin position="420"/>
        <end position="431"/>
    </location>
</feature>
<protein>
    <submittedName>
        <fullName evidence="2">Uncharacterized protein</fullName>
    </submittedName>
</protein>
<feature type="compositionally biased region" description="Pro residues" evidence="1">
    <location>
        <begin position="75"/>
        <end position="86"/>
    </location>
</feature>
<evidence type="ECO:0000313" key="3">
    <source>
        <dbReference type="Proteomes" id="UP001222325"/>
    </source>
</evidence>
<feature type="compositionally biased region" description="Basic and acidic residues" evidence="1">
    <location>
        <begin position="689"/>
        <end position="709"/>
    </location>
</feature>
<feature type="compositionally biased region" description="Basic and acidic residues" evidence="1">
    <location>
        <begin position="799"/>
        <end position="820"/>
    </location>
</feature>
<dbReference type="EMBL" id="JARJCN010000039">
    <property type="protein sequence ID" value="KAJ7084080.1"/>
    <property type="molecule type" value="Genomic_DNA"/>
</dbReference>
<comment type="caution">
    <text evidence="2">The sequence shown here is derived from an EMBL/GenBank/DDBJ whole genome shotgun (WGS) entry which is preliminary data.</text>
</comment>
<feature type="compositionally biased region" description="Basic residues" evidence="1">
    <location>
        <begin position="143"/>
        <end position="155"/>
    </location>
</feature>
<feature type="region of interest" description="Disordered" evidence="1">
    <location>
        <begin position="1"/>
        <end position="179"/>
    </location>
</feature>
<feature type="region of interest" description="Disordered" evidence="1">
    <location>
        <begin position="474"/>
        <end position="519"/>
    </location>
</feature>
<evidence type="ECO:0000313" key="2">
    <source>
        <dbReference type="EMBL" id="KAJ7084080.1"/>
    </source>
</evidence>
<feature type="compositionally biased region" description="Low complexity" evidence="1">
    <location>
        <begin position="610"/>
        <end position="625"/>
    </location>
</feature>
<evidence type="ECO:0000256" key="1">
    <source>
        <dbReference type="SAM" id="MobiDB-lite"/>
    </source>
</evidence>
<gene>
    <name evidence="2" type="ORF">B0H15DRAFT_951825</name>
</gene>
<dbReference type="AlphaFoldDB" id="A0AAD6U481"/>
<feature type="compositionally biased region" description="Basic residues" evidence="1">
    <location>
        <begin position="17"/>
        <end position="29"/>
    </location>
</feature>
<name>A0AAD6U481_9AGAR</name>
<feature type="region of interest" description="Disordered" evidence="1">
    <location>
        <begin position="249"/>
        <end position="440"/>
    </location>
</feature>
<proteinExistence type="predicted"/>
<feature type="compositionally biased region" description="Basic and acidic residues" evidence="1">
    <location>
        <begin position="780"/>
        <end position="789"/>
    </location>
</feature>
<feature type="compositionally biased region" description="Low complexity" evidence="1">
    <location>
        <begin position="87"/>
        <end position="102"/>
    </location>
</feature>
<feature type="compositionally biased region" description="Low complexity" evidence="1">
    <location>
        <begin position="328"/>
        <end position="339"/>
    </location>
</feature>
<keyword evidence="3" id="KW-1185">Reference proteome</keyword>
<feature type="region of interest" description="Disordered" evidence="1">
    <location>
        <begin position="193"/>
        <end position="218"/>
    </location>
</feature>
<feature type="region of interest" description="Disordered" evidence="1">
    <location>
        <begin position="610"/>
        <end position="654"/>
    </location>
</feature>
<reference evidence="2" key="1">
    <citation type="submission" date="2023-03" db="EMBL/GenBank/DDBJ databases">
        <title>Massive genome expansion in bonnet fungi (Mycena s.s.) driven by repeated elements and novel gene families across ecological guilds.</title>
        <authorList>
            <consortium name="Lawrence Berkeley National Laboratory"/>
            <person name="Harder C.B."/>
            <person name="Miyauchi S."/>
            <person name="Viragh M."/>
            <person name="Kuo A."/>
            <person name="Thoen E."/>
            <person name="Andreopoulos B."/>
            <person name="Lu D."/>
            <person name="Skrede I."/>
            <person name="Drula E."/>
            <person name="Henrissat B."/>
            <person name="Morin E."/>
            <person name="Kohler A."/>
            <person name="Barry K."/>
            <person name="LaButti K."/>
            <person name="Morin E."/>
            <person name="Salamov A."/>
            <person name="Lipzen A."/>
            <person name="Mereny Z."/>
            <person name="Hegedus B."/>
            <person name="Baldrian P."/>
            <person name="Stursova M."/>
            <person name="Weitz H."/>
            <person name="Taylor A."/>
            <person name="Grigoriev I.V."/>
            <person name="Nagy L.G."/>
            <person name="Martin F."/>
            <person name="Kauserud H."/>
        </authorList>
    </citation>
    <scope>NUCLEOTIDE SEQUENCE</scope>
    <source>
        <strain evidence="2">CBHHK173m</strain>
    </source>
</reference>
<sequence length="856" mass="91649">MYLRTANTMWEPGPTARPHRPTSFSHHRAAHAESPATPRVGTRARLPAATTSPPPPPLVPRDFTTTSRPGHAFTPPGPRLATPPPANSASPPRAASSALRSKPQSRPRRAPSPAARAYPRTEHDSAVPHSLKSHWRAKDGPARNRRPGRKSRGRSVRAVCPSASHRQYAGSSLAPFETGPRASLTTTYATRHYTTHAPPPASTLTSLRAPHPRPVHPRIPALSVARTSPRLQGFPRARADPTVFASTAVRAKSGRSSLPPRRPRRRARSVAREFAARRASAARTADRGIADATSPPPLSAERPPRVRRPPPAAEPCVTTRRPRPKTCAAVKAKFARGAATPSPRRSSLGARQAACCRASPAAHLPPSTSALAAQLSSPPARRLCSDAPHPAPPRANRSSPNAGLDAGVGVSGRPASPTINEREVRSLRSPRDAAAGVSKSQRAGAVLVLAHGGVERAVLAERVPRTPQTRMDVEPWICERHPRSRHPSPSDSGPDLRAASRLATSPETPRPPRFPRARADPLRLASARRSFRRLGRHSRAAHPCAANRVVLLRARASPLGRGSRVFPTRRAESARAVVLQREVSACNERTRFGALAALCSARDSRRIAARGGARTRTGRFGSSSAAQVLRRGAGERAALPEHADSSGTSDQGSFDLMRARRATDVPEPARRVEWGALRVGCAHGSQVKSDRARCPQSSRYKDAIRDGTRAKRGSGHGIPVRDLPRCTLAIPADAAQPRSPEAARMRSLARSLGPLAGISSRTRSRGTHTRSQGPQGRLLRQRESDRMSADSRGGTEPAHAADCEARPPRTRRLGVERCELRAASCGVSGRSQGCDTHSQVESGVLGTLHGARGELR</sequence>
<organism evidence="2 3">
    <name type="scientific">Mycena belliarum</name>
    <dbReference type="NCBI Taxonomy" id="1033014"/>
    <lineage>
        <taxon>Eukaryota</taxon>
        <taxon>Fungi</taxon>
        <taxon>Dikarya</taxon>
        <taxon>Basidiomycota</taxon>
        <taxon>Agaricomycotina</taxon>
        <taxon>Agaricomycetes</taxon>
        <taxon>Agaricomycetidae</taxon>
        <taxon>Agaricales</taxon>
        <taxon>Marasmiineae</taxon>
        <taxon>Mycenaceae</taxon>
        <taxon>Mycena</taxon>
    </lineage>
</organism>
<feature type="region of interest" description="Disordered" evidence="1">
    <location>
        <begin position="689"/>
        <end position="722"/>
    </location>
</feature>